<protein>
    <submittedName>
        <fullName evidence="15">O-acyltransferase WSD1-like protein</fullName>
    </submittedName>
</protein>
<feature type="domain" description="O-acyltransferase WSD1 C-terminal" evidence="14">
    <location>
        <begin position="301"/>
        <end position="444"/>
    </location>
</feature>
<comment type="pathway">
    <text evidence="4">Lipid metabolism.</text>
</comment>
<comment type="similarity">
    <text evidence="5 12">Belongs to the RNase T2 family.</text>
</comment>
<reference evidence="15 16" key="1">
    <citation type="journal article" date="2019" name="Nat. Plants">
        <title>Stout camphor tree genome fills gaps in understanding of flowering plant genome evolution.</title>
        <authorList>
            <person name="Chaw S.M."/>
            <person name="Liu Y.C."/>
            <person name="Wu Y.W."/>
            <person name="Wang H.Y."/>
            <person name="Lin C.I."/>
            <person name="Wu C.S."/>
            <person name="Ke H.M."/>
            <person name="Chang L.Y."/>
            <person name="Hsu C.Y."/>
            <person name="Yang H.T."/>
            <person name="Sudianto E."/>
            <person name="Hsu M.H."/>
            <person name="Wu K.P."/>
            <person name="Wang L.N."/>
            <person name="Leebens-Mack J.H."/>
            <person name="Tsai I.J."/>
        </authorList>
    </citation>
    <scope>NUCLEOTIDE SEQUENCE [LARGE SCALE GENOMIC DNA]</scope>
    <source>
        <strain evidence="16">cv. Chaw 1501</strain>
        <tissue evidence="15">Young leaves</tissue>
    </source>
</reference>
<evidence type="ECO:0000256" key="12">
    <source>
        <dbReference type="RuleBase" id="RU004328"/>
    </source>
</evidence>
<keyword evidence="7" id="KW-0256">Endoplasmic reticulum</keyword>
<keyword evidence="16" id="KW-1185">Reference proteome</keyword>
<evidence type="ECO:0000256" key="6">
    <source>
        <dbReference type="ARBA" id="ARBA00022679"/>
    </source>
</evidence>
<evidence type="ECO:0000256" key="3">
    <source>
        <dbReference type="ARBA" id="ARBA00004771"/>
    </source>
</evidence>
<name>A0A3S3Q4Q5_9MAGN</name>
<evidence type="ECO:0000256" key="2">
    <source>
        <dbReference type="ARBA" id="ARBA00004586"/>
    </source>
</evidence>
<sequence>MASNHAIESVERDFFPASPTTEYINSSVLSLSILCVFDFEVPIDDSQVIPLLKNVFLPINPLFSSVLHRGENGALKWERVHVNLEDHVKIPHFPLGLKPNDYDDYLHDYLSKIAMEKLPEDRPLWEIHLFKYPTMHAEANVVFKMHHALGDGFSLMGALFSCLKRADNPSLPLTFPSAAVNKEAPESVGVMKKILERVFGTVYGGWVTASDFTESLLQSTALEDDTNAIRSGRPGVEFEPSKIGGTVNDVAVGTVSYAIHLYNQRMSQDPSGTRMTALVLLNTRMTSEYQSVSDMLRAKTWGNHFTFLHIPIPCCNHAERVDPLAFIHKAKKTIKRKKNSLAVFLTGIFLQTLRRIRGPEAASRYIHSTLKNASITISNLIGPKDKMAMGNHPIKSFYFSVVGAPQSLVVTMVSYMENLRVVLTGEKGFIDSQLLASCLREAFVLLCLCSKALAIKDFDYYSLVLMWPASYCYKTSAGCCLPTTGKPALDFFITCLQTRNSTTGDVVTKCKQSDFYIKELADLSGEFEHDYFKTALELRKNLNLLSIFKKNGIVPSGENFYNVQYIKKVIKENLGVTVAIQCTKNMWDESQLYQIYICFDKDASTIISCPKVKASTCAEEVTFGLFTYDMLVNTASKVNTIRMYTD</sequence>
<dbReference type="AlphaFoldDB" id="A0A3S3Q4Q5"/>
<dbReference type="InterPro" id="IPR001568">
    <property type="entry name" value="RNase_T2-like"/>
</dbReference>
<comment type="catalytic activity">
    <reaction evidence="11">
        <text>an acyl-CoA + a 1,2-diacyl-sn-glycerol = a triacyl-sn-glycerol + CoA</text>
        <dbReference type="Rhea" id="RHEA:10868"/>
        <dbReference type="ChEBI" id="CHEBI:17815"/>
        <dbReference type="ChEBI" id="CHEBI:57287"/>
        <dbReference type="ChEBI" id="CHEBI:58342"/>
        <dbReference type="ChEBI" id="CHEBI:64615"/>
        <dbReference type="EC" id="2.3.1.20"/>
    </reaction>
</comment>
<gene>
    <name evidence="15" type="ORF">CKAN_00791400</name>
</gene>
<dbReference type="Proteomes" id="UP000283530">
    <property type="component" value="Unassembled WGS sequence"/>
</dbReference>
<evidence type="ECO:0000256" key="7">
    <source>
        <dbReference type="ARBA" id="ARBA00022824"/>
    </source>
</evidence>
<evidence type="ECO:0000256" key="5">
    <source>
        <dbReference type="ARBA" id="ARBA00007469"/>
    </source>
</evidence>
<evidence type="ECO:0000256" key="8">
    <source>
        <dbReference type="ARBA" id="ARBA00023315"/>
    </source>
</evidence>
<dbReference type="InterPro" id="IPR045034">
    <property type="entry name" value="O-acyltransferase_WSD1-like"/>
</dbReference>
<dbReference type="GO" id="GO:0019432">
    <property type="term" value="P:triglyceride biosynthetic process"/>
    <property type="evidence" value="ECO:0007669"/>
    <property type="project" value="UniProtKB-UniPathway"/>
</dbReference>
<dbReference type="Gene3D" id="3.90.730.10">
    <property type="entry name" value="Ribonuclease T2-like"/>
    <property type="match status" value="2"/>
</dbReference>
<dbReference type="GO" id="GO:0005886">
    <property type="term" value="C:plasma membrane"/>
    <property type="evidence" value="ECO:0007669"/>
    <property type="project" value="UniProtKB-SubCell"/>
</dbReference>
<dbReference type="STRING" id="337451.A0A3S3Q4Q5"/>
<proteinExistence type="inferred from homology"/>
<dbReference type="UniPathway" id="UPA00282"/>
<keyword evidence="8 15" id="KW-0012">Acyltransferase</keyword>
<dbReference type="GO" id="GO:0004144">
    <property type="term" value="F:diacylglycerol O-acyltransferase activity"/>
    <property type="evidence" value="ECO:0007669"/>
    <property type="project" value="UniProtKB-EC"/>
</dbReference>
<comment type="catalytic activity">
    <reaction evidence="10">
        <text>a long chain fatty alcohol + a fatty acyl-CoA = a long-chain alcohol wax ester + CoA</text>
        <dbReference type="Rhea" id="RHEA:38443"/>
        <dbReference type="ChEBI" id="CHEBI:17135"/>
        <dbReference type="ChEBI" id="CHEBI:57287"/>
        <dbReference type="ChEBI" id="CHEBI:77636"/>
        <dbReference type="ChEBI" id="CHEBI:235323"/>
        <dbReference type="EC" id="2.3.1.75"/>
    </reaction>
</comment>
<comment type="subcellular location">
    <subcellularLocation>
        <location evidence="1">Cell membrane</location>
        <topology evidence="1">Single-pass membrane protein</topology>
    </subcellularLocation>
    <subcellularLocation>
        <location evidence="2">Endoplasmic reticulum membrane</location>
    </subcellularLocation>
</comment>
<dbReference type="InterPro" id="IPR036430">
    <property type="entry name" value="RNase_T2-like_sf"/>
</dbReference>
<dbReference type="Pfam" id="PF06974">
    <property type="entry name" value="WS_DGAT_C"/>
    <property type="match status" value="1"/>
</dbReference>
<comment type="pathway">
    <text evidence="3">Glycerolipid metabolism; triacylglycerol biosynthesis.</text>
</comment>
<evidence type="ECO:0000256" key="11">
    <source>
        <dbReference type="ARBA" id="ARBA00048109"/>
    </source>
</evidence>
<dbReference type="InterPro" id="IPR004255">
    <property type="entry name" value="O-acyltransferase_WSD1_N"/>
</dbReference>
<dbReference type="GO" id="GO:0047196">
    <property type="term" value="F:long-chain-alcohol O-fatty-acyltransferase activity"/>
    <property type="evidence" value="ECO:0007669"/>
    <property type="project" value="UniProtKB-EC"/>
</dbReference>
<evidence type="ECO:0000256" key="1">
    <source>
        <dbReference type="ARBA" id="ARBA00004162"/>
    </source>
</evidence>
<comment type="caution">
    <text evidence="15">The sequence shown here is derived from an EMBL/GenBank/DDBJ whole genome shotgun (WGS) entry which is preliminary data.</text>
</comment>
<dbReference type="PANTHER" id="PTHR31650">
    <property type="entry name" value="O-ACYLTRANSFERASE (WSD1-LIKE) FAMILY PROTEIN"/>
    <property type="match status" value="1"/>
</dbReference>
<dbReference type="Pfam" id="PF00445">
    <property type="entry name" value="Ribonuclease_T2"/>
    <property type="match status" value="2"/>
</dbReference>
<evidence type="ECO:0000313" key="15">
    <source>
        <dbReference type="EMBL" id="RWR79342.1"/>
    </source>
</evidence>
<dbReference type="GO" id="GO:0003723">
    <property type="term" value="F:RNA binding"/>
    <property type="evidence" value="ECO:0007669"/>
    <property type="project" value="InterPro"/>
</dbReference>
<evidence type="ECO:0000256" key="10">
    <source>
        <dbReference type="ARBA" id="ARBA00047604"/>
    </source>
</evidence>
<comment type="similarity">
    <text evidence="9">In the N-terminal section; belongs to the long-chain O-acyltransferase family.</text>
</comment>
<evidence type="ECO:0000259" key="14">
    <source>
        <dbReference type="Pfam" id="PF06974"/>
    </source>
</evidence>
<dbReference type="SUPFAM" id="SSF55895">
    <property type="entry name" value="Ribonuclease Rh-like"/>
    <property type="match status" value="1"/>
</dbReference>
<dbReference type="PANTHER" id="PTHR31650:SF34">
    <property type="entry name" value="O-ACYLTRANSFERASE WSD1-LIKE ISOFORM X1"/>
    <property type="match status" value="1"/>
</dbReference>
<dbReference type="InterPro" id="IPR009721">
    <property type="entry name" value="O-acyltransferase_WSD1_C"/>
</dbReference>
<keyword evidence="6 15" id="KW-0808">Transferase</keyword>
<evidence type="ECO:0000259" key="13">
    <source>
        <dbReference type="Pfam" id="PF03007"/>
    </source>
</evidence>
<evidence type="ECO:0000256" key="9">
    <source>
        <dbReference type="ARBA" id="ARBA00024360"/>
    </source>
</evidence>
<evidence type="ECO:0000256" key="4">
    <source>
        <dbReference type="ARBA" id="ARBA00005189"/>
    </source>
</evidence>
<feature type="domain" description="O-acyltransferase WSD1-like N-terminal" evidence="13">
    <location>
        <begin position="71"/>
        <end position="210"/>
    </location>
</feature>
<dbReference type="GO" id="GO:0033897">
    <property type="term" value="F:ribonuclease T2 activity"/>
    <property type="evidence" value="ECO:0007669"/>
    <property type="project" value="InterPro"/>
</dbReference>
<dbReference type="OrthoDB" id="435754at2759"/>
<organism evidence="15 16">
    <name type="scientific">Cinnamomum micranthum f. kanehirae</name>
    <dbReference type="NCBI Taxonomy" id="337451"/>
    <lineage>
        <taxon>Eukaryota</taxon>
        <taxon>Viridiplantae</taxon>
        <taxon>Streptophyta</taxon>
        <taxon>Embryophyta</taxon>
        <taxon>Tracheophyta</taxon>
        <taxon>Spermatophyta</taxon>
        <taxon>Magnoliopsida</taxon>
        <taxon>Magnoliidae</taxon>
        <taxon>Laurales</taxon>
        <taxon>Lauraceae</taxon>
        <taxon>Cinnamomum</taxon>
    </lineage>
</organism>
<dbReference type="EMBL" id="QPKB01000003">
    <property type="protein sequence ID" value="RWR79342.1"/>
    <property type="molecule type" value="Genomic_DNA"/>
</dbReference>
<dbReference type="Pfam" id="PF03007">
    <property type="entry name" value="WS_DGAT_cat"/>
    <property type="match status" value="1"/>
</dbReference>
<dbReference type="GO" id="GO:0005789">
    <property type="term" value="C:endoplasmic reticulum membrane"/>
    <property type="evidence" value="ECO:0007669"/>
    <property type="project" value="UniProtKB-SubCell"/>
</dbReference>
<accession>A0A3S3Q4Q5</accession>
<evidence type="ECO:0000313" key="16">
    <source>
        <dbReference type="Proteomes" id="UP000283530"/>
    </source>
</evidence>